<dbReference type="GeneID" id="86941551"/>
<proteinExistence type="predicted"/>
<organism evidence="1 2">
    <name type="scientific">Stomatobaculum longum</name>
    <dbReference type="NCBI Taxonomy" id="796942"/>
    <lineage>
        <taxon>Bacteria</taxon>
        <taxon>Bacillati</taxon>
        <taxon>Bacillota</taxon>
        <taxon>Clostridia</taxon>
        <taxon>Lachnospirales</taxon>
        <taxon>Lachnospiraceae</taxon>
        <taxon>Stomatobaculum</taxon>
    </lineage>
</organism>
<dbReference type="PANTHER" id="PTHR40056:SF1">
    <property type="entry name" value="DUF1836 DOMAIN-CONTAINING PROTEIN"/>
    <property type="match status" value="1"/>
</dbReference>
<name>A0AA37DFU4_9FIRM</name>
<dbReference type="Proteomes" id="UP000018466">
    <property type="component" value="Unassembled WGS sequence"/>
</dbReference>
<sequence>METEYLLPRFRELPQLGLYSDQVVTLVNEVLSPLLPADSHSKKEAQPFTASMLNNYVKLRILTAPVKKQYSREQVATAIVLCILKQVYSISEIAALISFALDSAELPKAYDRFCALFEQILVCTREKTDYASVPAADDTLYLLKTVLISCSAKFYAKAQLRKMNSDNTTAFNFD</sequence>
<reference evidence="1 2" key="1">
    <citation type="submission" date="2011-10" db="EMBL/GenBank/DDBJ databases">
        <title>The Genome Sequence of Lachnospiraceae bacterium ACC2.</title>
        <authorList>
            <consortium name="The Broad Institute Genome Sequencing Platform"/>
            <person name="Earl A."/>
            <person name="Ward D."/>
            <person name="Feldgarden M."/>
            <person name="Gevers D."/>
            <person name="Sizova M."/>
            <person name="Hazen A."/>
            <person name="Epstein S."/>
            <person name="Young S.K."/>
            <person name="Zeng Q."/>
            <person name="Gargeya S."/>
            <person name="Fitzgerald M."/>
            <person name="Haas B."/>
            <person name="Abouelleil A."/>
            <person name="Alvarado L."/>
            <person name="Arachchi H.M."/>
            <person name="Berlin A."/>
            <person name="Brown A."/>
            <person name="Chapman S.B."/>
            <person name="Chen Z."/>
            <person name="Dunbar C."/>
            <person name="Freedman E."/>
            <person name="Gearin G."/>
            <person name="Goldberg J."/>
            <person name="Griggs A."/>
            <person name="Gujja S."/>
            <person name="Heiman D."/>
            <person name="Howarth C."/>
            <person name="Larson L."/>
            <person name="Lui A."/>
            <person name="MacDonald P.J.P."/>
            <person name="Montmayeur A."/>
            <person name="Murphy C."/>
            <person name="Neiman D."/>
            <person name="Pearson M."/>
            <person name="Priest M."/>
            <person name="Roberts A."/>
            <person name="Saif S."/>
            <person name="Shea T."/>
            <person name="Shenoy N."/>
            <person name="Sisk P."/>
            <person name="Stolte C."/>
            <person name="Sykes S."/>
            <person name="Wortman J."/>
            <person name="Nusbaum C."/>
            <person name="Birren B."/>
        </authorList>
    </citation>
    <scope>NUCLEOTIDE SEQUENCE [LARGE SCALE GENOMIC DNA]</scope>
    <source>
        <strain evidence="1 2">ACC2</strain>
    </source>
</reference>
<dbReference type="PANTHER" id="PTHR40056">
    <property type="entry name" value="HYPOTHETICAL CYTOSOLIC PROTEIN"/>
    <property type="match status" value="1"/>
</dbReference>
<accession>A0AA37DFU4</accession>
<evidence type="ECO:0000313" key="2">
    <source>
        <dbReference type="Proteomes" id="UP000018466"/>
    </source>
</evidence>
<evidence type="ECO:0008006" key="3">
    <source>
        <dbReference type="Google" id="ProtNLM"/>
    </source>
</evidence>
<evidence type="ECO:0000313" key="1">
    <source>
        <dbReference type="EMBL" id="EHO15920.1"/>
    </source>
</evidence>
<dbReference type="AlphaFoldDB" id="A0AA37DFU4"/>
<comment type="caution">
    <text evidence="1">The sequence shown here is derived from an EMBL/GenBank/DDBJ whole genome shotgun (WGS) entry which is preliminary data.</text>
</comment>
<keyword evidence="2" id="KW-1185">Reference proteome</keyword>
<dbReference type="Pfam" id="PF08876">
    <property type="entry name" value="DUF1836"/>
    <property type="match status" value="1"/>
</dbReference>
<gene>
    <name evidence="1" type="ORF">HMPREF9623_01831</name>
</gene>
<dbReference type="RefSeq" id="WP_009533649.1">
    <property type="nucleotide sequence ID" value="NZ_JH590864.1"/>
</dbReference>
<dbReference type="EMBL" id="AGEL01000014">
    <property type="protein sequence ID" value="EHO15920.1"/>
    <property type="molecule type" value="Genomic_DNA"/>
</dbReference>
<protein>
    <recommendedName>
        <fullName evidence="3">DUF1836 domain-containing protein</fullName>
    </recommendedName>
</protein>
<dbReference type="InterPro" id="IPR014975">
    <property type="entry name" value="DUF1836"/>
</dbReference>